<dbReference type="PROSITE" id="PS00141">
    <property type="entry name" value="ASP_PROTEASE"/>
    <property type="match status" value="1"/>
</dbReference>
<dbReference type="InterPro" id="IPR033121">
    <property type="entry name" value="PEPTIDASE_A1"/>
</dbReference>
<name>A0AAN7BFR1_9PEZI</name>
<organism evidence="5 6">
    <name type="scientific">Podospora fimiseda</name>
    <dbReference type="NCBI Taxonomy" id="252190"/>
    <lineage>
        <taxon>Eukaryota</taxon>
        <taxon>Fungi</taxon>
        <taxon>Dikarya</taxon>
        <taxon>Ascomycota</taxon>
        <taxon>Pezizomycotina</taxon>
        <taxon>Sordariomycetes</taxon>
        <taxon>Sordariomycetidae</taxon>
        <taxon>Sordariales</taxon>
        <taxon>Podosporaceae</taxon>
        <taxon>Podospora</taxon>
    </lineage>
</organism>
<keyword evidence="2 3" id="KW-0064">Aspartyl protease</keyword>
<proteinExistence type="inferred from homology"/>
<dbReference type="InterPro" id="IPR021109">
    <property type="entry name" value="Peptidase_aspartic_dom_sf"/>
</dbReference>
<dbReference type="PRINTS" id="PR00792">
    <property type="entry name" value="PEPSIN"/>
</dbReference>
<keyword evidence="3" id="KW-0645">Protease</keyword>
<reference evidence="5" key="2">
    <citation type="submission" date="2023-05" db="EMBL/GenBank/DDBJ databases">
        <authorList>
            <consortium name="Lawrence Berkeley National Laboratory"/>
            <person name="Steindorff A."/>
            <person name="Hensen N."/>
            <person name="Bonometti L."/>
            <person name="Westerberg I."/>
            <person name="Brannstrom I.O."/>
            <person name="Guillou S."/>
            <person name="Cros-Aarteil S."/>
            <person name="Calhoun S."/>
            <person name="Haridas S."/>
            <person name="Kuo A."/>
            <person name="Mondo S."/>
            <person name="Pangilinan J."/>
            <person name="Riley R."/>
            <person name="Labutti K."/>
            <person name="Andreopoulos B."/>
            <person name="Lipzen A."/>
            <person name="Chen C."/>
            <person name="Yanf M."/>
            <person name="Daum C."/>
            <person name="Ng V."/>
            <person name="Clum A."/>
            <person name="Ohm R."/>
            <person name="Martin F."/>
            <person name="Silar P."/>
            <person name="Natvig D."/>
            <person name="Lalanne C."/>
            <person name="Gautier V."/>
            <person name="Ament-Velasquez S.L."/>
            <person name="Kruys A."/>
            <person name="Hutchinson M.I."/>
            <person name="Powell A.J."/>
            <person name="Barry K."/>
            <person name="Miller A.N."/>
            <person name="Grigoriev I.V."/>
            <person name="Debuchy R."/>
            <person name="Gladieux P."/>
            <person name="Thoren M.H."/>
            <person name="Johannesson H."/>
        </authorList>
    </citation>
    <scope>NUCLEOTIDE SEQUENCE</scope>
    <source>
        <strain evidence="5">CBS 990.96</strain>
    </source>
</reference>
<dbReference type="InterPro" id="IPR001969">
    <property type="entry name" value="Aspartic_peptidase_AS"/>
</dbReference>
<dbReference type="EMBL" id="MU865508">
    <property type="protein sequence ID" value="KAK4221872.1"/>
    <property type="molecule type" value="Genomic_DNA"/>
</dbReference>
<comment type="similarity">
    <text evidence="1 3">Belongs to the peptidase A1 family.</text>
</comment>
<comment type="caution">
    <text evidence="5">The sequence shown here is derived from an EMBL/GenBank/DDBJ whole genome shotgun (WGS) entry which is preliminary data.</text>
</comment>
<evidence type="ECO:0000313" key="5">
    <source>
        <dbReference type="EMBL" id="KAK4221872.1"/>
    </source>
</evidence>
<dbReference type="AlphaFoldDB" id="A0AAN7BFR1"/>
<dbReference type="GO" id="GO:0004190">
    <property type="term" value="F:aspartic-type endopeptidase activity"/>
    <property type="evidence" value="ECO:0007669"/>
    <property type="project" value="UniProtKB-KW"/>
</dbReference>
<dbReference type="InterPro" id="IPR001461">
    <property type="entry name" value="Aspartic_peptidase_A1"/>
</dbReference>
<keyword evidence="6" id="KW-1185">Reference proteome</keyword>
<evidence type="ECO:0000313" key="6">
    <source>
        <dbReference type="Proteomes" id="UP001301958"/>
    </source>
</evidence>
<keyword evidence="3" id="KW-0378">Hydrolase</keyword>
<dbReference type="PANTHER" id="PTHR47966">
    <property type="entry name" value="BETA-SITE APP-CLEAVING ENZYME, ISOFORM A-RELATED"/>
    <property type="match status" value="1"/>
</dbReference>
<dbReference type="SUPFAM" id="SSF50630">
    <property type="entry name" value="Acid proteases"/>
    <property type="match status" value="1"/>
</dbReference>
<feature type="domain" description="Peptidase A1" evidence="4">
    <location>
        <begin position="23"/>
        <end position="370"/>
    </location>
</feature>
<feature type="non-terminal residue" evidence="5">
    <location>
        <position position="385"/>
    </location>
</feature>
<gene>
    <name evidence="5" type="ORF">QBC38DRAFT_343211</name>
</gene>
<evidence type="ECO:0000256" key="1">
    <source>
        <dbReference type="ARBA" id="ARBA00007447"/>
    </source>
</evidence>
<dbReference type="Gene3D" id="2.40.70.10">
    <property type="entry name" value="Acid Proteases"/>
    <property type="match status" value="2"/>
</dbReference>
<dbReference type="PROSITE" id="PS51767">
    <property type="entry name" value="PEPTIDASE_A1"/>
    <property type="match status" value="1"/>
</dbReference>
<sequence length="385" mass="42660">SPAINVVEVPIRRKDMENSGRHYFVNISIGSPQAQPFELLVDTGSSDMWVYGMNYYNPRNSSTGKILPLPHFEANYSAGTFKGHYVTDYLNIGSRTVRHAEFAMIDKGEGPTGVGGLLALGFDTSQFAPQPSSTSRYFHPTILDQMYNESIIDSRTFGIYLGKADEGKLASSDDGHTENNTYNISDQGSLILGGYDKSKFLDPLLRFTITSPSTMKRLGVPLTTITATISGVVIPIWTASTDREAPNNDRFIPAIFDSGDEMANIPPHAYIELLKHLQLYIVDGLIDCRYKTANISVNFTFMSQTVPFIVQVPFSELVLPILSCNDTQCLFALQSGFRERRSSPWLNMGSSVLSSLYMLVDYDLDAIYLAKSRRGAEAKIVAINH</sequence>
<dbReference type="PANTHER" id="PTHR47966:SF65">
    <property type="entry name" value="ASPARTIC-TYPE ENDOPEPTIDASE"/>
    <property type="match status" value="1"/>
</dbReference>
<accession>A0AAN7BFR1</accession>
<feature type="non-terminal residue" evidence="5">
    <location>
        <position position="1"/>
    </location>
</feature>
<evidence type="ECO:0000256" key="2">
    <source>
        <dbReference type="ARBA" id="ARBA00022750"/>
    </source>
</evidence>
<dbReference type="GO" id="GO:0006508">
    <property type="term" value="P:proteolysis"/>
    <property type="evidence" value="ECO:0007669"/>
    <property type="project" value="UniProtKB-KW"/>
</dbReference>
<reference evidence="5" key="1">
    <citation type="journal article" date="2023" name="Mol. Phylogenet. Evol.">
        <title>Genome-scale phylogeny and comparative genomics of the fungal order Sordariales.</title>
        <authorList>
            <person name="Hensen N."/>
            <person name="Bonometti L."/>
            <person name="Westerberg I."/>
            <person name="Brannstrom I.O."/>
            <person name="Guillou S."/>
            <person name="Cros-Aarteil S."/>
            <person name="Calhoun S."/>
            <person name="Haridas S."/>
            <person name="Kuo A."/>
            <person name="Mondo S."/>
            <person name="Pangilinan J."/>
            <person name="Riley R."/>
            <person name="LaButti K."/>
            <person name="Andreopoulos B."/>
            <person name="Lipzen A."/>
            <person name="Chen C."/>
            <person name="Yan M."/>
            <person name="Daum C."/>
            <person name="Ng V."/>
            <person name="Clum A."/>
            <person name="Steindorff A."/>
            <person name="Ohm R.A."/>
            <person name="Martin F."/>
            <person name="Silar P."/>
            <person name="Natvig D.O."/>
            <person name="Lalanne C."/>
            <person name="Gautier V."/>
            <person name="Ament-Velasquez S.L."/>
            <person name="Kruys A."/>
            <person name="Hutchinson M.I."/>
            <person name="Powell A.J."/>
            <person name="Barry K."/>
            <person name="Miller A.N."/>
            <person name="Grigoriev I.V."/>
            <person name="Debuchy R."/>
            <person name="Gladieux P."/>
            <person name="Hiltunen Thoren M."/>
            <person name="Johannesson H."/>
        </authorList>
    </citation>
    <scope>NUCLEOTIDE SEQUENCE</scope>
    <source>
        <strain evidence="5">CBS 990.96</strain>
    </source>
</reference>
<evidence type="ECO:0000259" key="4">
    <source>
        <dbReference type="PROSITE" id="PS51767"/>
    </source>
</evidence>
<evidence type="ECO:0000256" key="3">
    <source>
        <dbReference type="RuleBase" id="RU000454"/>
    </source>
</evidence>
<protein>
    <submittedName>
        <fullName evidence="5">Aspartic peptidase domain-containing protein</fullName>
    </submittedName>
</protein>
<dbReference type="Pfam" id="PF00026">
    <property type="entry name" value="Asp"/>
    <property type="match status" value="1"/>
</dbReference>
<dbReference type="Proteomes" id="UP001301958">
    <property type="component" value="Unassembled WGS sequence"/>
</dbReference>